<accession>A0A484NN24</accession>
<dbReference type="CDD" id="cd22992">
    <property type="entry name" value="MOC1"/>
    <property type="match status" value="1"/>
</dbReference>
<evidence type="ECO:0000256" key="1">
    <source>
        <dbReference type="SAM" id="Phobius"/>
    </source>
</evidence>
<keyword evidence="3" id="KW-1185">Reference proteome</keyword>
<dbReference type="EMBL" id="OOIL02006841">
    <property type="protein sequence ID" value="VFR02952.1"/>
    <property type="molecule type" value="Genomic_DNA"/>
</dbReference>
<keyword evidence="1" id="KW-0472">Membrane</keyword>
<dbReference type="InterPro" id="IPR045290">
    <property type="entry name" value="MOC1-like"/>
</dbReference>
<keyword evidence="1" id="KW-0812">Transmembrane</keyword>
<name>A0A484NN24_9ASTE</name>
<gene>
    <name evidence="2" type="ORF">CCAM_LOCUS44727</name>
</gene>
<protein>
    <recommendedName>
        <fullName evidence="4">Holliday junction resolvase MOC1, chloroplastic</fullName>
    </recommendedName>
</protein>
<feature type="transmembrane region" description="Helical" evidence="1">
    <location>
        <begin position="183"/>
        <end position="207"/>
    </location>
</feature>
<keyword evidence="1" id="KW-1133">Transmembrane helix</keyword>
<evidence type="ECO:0000313" key="3">
    <source>
        <dbReference type="Proteomes" id="UP000595140"/>
    </source>
</evidence>
<reference evidence="2 3" key="1">
    <citation type="submission" date="2018-04" db="EMBL/GenBank/DDBJ databases">
        <authorList>
            <person name="Vogel A."/>
        </authorList>
    </citation>
    <scope>NUCLEOTIDE SEQUENCE [LARGE SCALE GENOMIC DNA]</scope>
</reference>
<evidence type="ECO:0008006" key="4">
    <source>
        <dbReference type="Google" id="ProtNLM"/>
    </source>
</evidence>
<dbReference type="OrthoDB" id="1910737at2759"/>
<organism evidence="2 3">
    <name type="scientific">Cuscuta campestris</name>
    <dbReference type="NCBI Taxonomy" id="132261"/>
    <lineage>
        <taxon>Eukaryota</taxon>
        <taxon>Viridiplantae</taxon>
        <taxon>Streptophyta</taxon>
        <taxon>Embryophyta</taxon>
        <taxon>Tracheophyta</taxon>
        <taxon>Spermatophyta</taxon>
        <taxon>Magnoliopsida</taxon>
        <taxon>eudicotyledons</taxon>
        <taxon>Gunneridae</taxon>
        <taxon>Pentapetalae</taxon>
        <taxon>asterids</taxon>
        <taxon>lamiids</taxon>
        <taxon>Solanales</taxon>
        <taxon>Convolvulaceae</taxon>
        <taxon>Cuscuteae</taxon>
        <taxon>Cuscuta</taxon>
        <taxon>Cuscuta subgen. Grammica</taxon>
        <taxon>Cuscuta sect. Cleistogrammica</taxon>
    </lineage>
</organism>
<evidence type="ECO:0000313" key="2">
    <source>
        <dbReference type="EMBL" id="VFR02952.1"/>
    </source>
</evidence>
<dbReference type="PANTHER" id="PTHR36015">
    <property type="entry name" value="HOLLIDAY JUNCTION RESOLVASE MOC1, CHLOROPLASTIC-RELATED"/>
    <property type="match status" value="1"/>
</dbReference>
<dbReference type="AlphaFoldDB" id="A0A484NN24"/>
<dbReference type="Proteomes" id="UP000595140">
    <property type="component" value="Unassembled WGS sequence"/>
</dbReference>
<dbReference type="PANTHER" id="PTHR36015:SF6">
    <property type="entry name" value="HOLLIDAY JUNCTION RESOLVASE MOC1, CHLOROPLASTIC-RELATED"/>
    <property type="match status" value="1"/>
</dbReference>
<dbReference type="GO" id="GO:0008821">
    <property type="term" value="F:crossover junction DNA endonuclease activity"/>
    <property type="evidence" value="ECO:0007669"/>
    <property type="project" value="InterPro"/>
</dbReference>
<sequence>MESFHLSKLAFAPPACFATLILPPLRLAASSAAAFRVFSASAADGAVAAPLTLDSPSVITGLRDSGKADGRARVRGIKEIQRAELRENWLDALSCPFPPAKPSTEWVIGVDPDVSGALAILKPDQSPQVFDSPHLKVMVGKGLRSRLDAKSIVNLLRSSEVPVGTTAFIEQSSPYPQDGKQGWWGGGFGYGLWIGILVALGFTVVPVPSSLWKRDFKLPGGHLNKDYSREMACKLFPSMSLHLKRKKDHGRAEALLIAAYGRGLEMNCKTGCD</sequence>
<proteinExistence type="predicted"/>